<dbReference type="RefSeq" id="WP_205122438.1">
    <property type="nucleotide sequence ID" value="NZ_JAFBCM010000001.1"/>
</dbReference>
<accession>A0ABV7Y6W5</accession>
<evidence type="ECO:0000313" key="4">
    <source>
        <dbReference type="EMBL" id="MFC3760519.1"/>
    </source>
</evidence>
<feature type="transmembrane region" description="Helical" evidence="2">
    <location>
        <begin position="134"/>
        <end position="153"/>
    </location>
</feature>
<dbReference type="InterPro" id="IPR002372">
    <property type="entry name" value="PQQ_rpt_dom"/>
</dbReference>
<keyword evidence="2" id="KW-0812">Transmembrane</keyword>
<dbReference type="EMBL" id="JBHRZH010000005">
    <property type="protein sequence ID" value="MFC3760519.1"/>
    <property type="molecule type" value="Genomic_DNA"/>
</dbReference>
<dbReference type="PANTHER" id="PTHR34512">
    <property type="entry name" value="CELL SURFACE PROTEIN"/>
    <property type="match status" value="1"/>
</dbReference>
<dbReference type="Proteomes" id="UP001595699">
    <property type="component" value="Unassembled WGS sequence"/>
</dbReference>
<feature type="transmembrane region" description="Helical" evidence="2">
    <location>
        <begin position="100"/>
        <end position="122"/>
    </location>
</feature>
<keyword evidence="5" id="KW-1185">Reference proteome</keyword>
<sequence>MDTHTVPPPAATEAPPAKPPAPDSGYATRGRWVLRTLGLMLLLAGALHLQAASIQTTVTAPAAGYSQPGFWLDGSVSMTVLAFALAIISWFTFRDLWRLLVPSLTLVASLSGMTVALLTLMVEPGPLGGAGFRGPLAAVGLGLTTLAAICLIVSHRGRMRRARRVSIICMAVVVVVGVAATTFTTELWLPDAVSGGNTIVKETALPAPKEQVAKLDGGLEWRQPANDNRSNGWLTTSGGLVATTGRGLTMTDPRTGKLRWEQLRYDTKNVEIPKVSTDGSIVATTGRLDKSRNVLFNSPPTRWLWVFDALTGKMLVSRAAPDERSSLRAALAGNWLLWSRGATPTDDAVMTATRFDGTTIWEHKLPGACTVRDAQNAPGDRVLAVLTCRSQPGRDSYPTPNVLMMFDASTGKTVWTWTAPAFGLFSVVGKLQPGATEAVVAIARNGAPEYTLGAVRLTDGKQIWLDASHSGPESDFASTSVAYRRTFVTSGRIAVLTEATFDARALELRAIRPATGYTAWSRKLPITEYERSTVRWIQTVLPDGRLLIGVVGSPEGTGGEAARDFRLRLVTIDPRNGEIGTDTTIPMANTTTTPADVTGTPRLKVTVGDLGLYVELLSENSVPFVGASIQ</sequence>
<feature type="transmembrane region" description="Helical" evidence="2">
    <location>
        <begin position="165"/>
        <end position="189"/>
    </location>
</feature>
<evidence type="ECO:0000259" key="3">
    <source>
        <dbReference type="Pfam" id="PF13360"/>
    </source>
</evidence>
<evidence type="ECO:0000313" key="5">
    <source>
        <dbReference type="Proteomes" id="UP001595699"/>
    </source>
</evidence>
<feature type="domain" description="Pyrrolo-quinoline quinone repeat" evidence="3">
    <location>
        <begin position="355"/>
        <end position="527"/>
    </location>
</feature>
<evidence type="ECO:0000256" key="1">
    <source>
        <dbReference type="SAM" id="MobiDB-lite"/>
    </source>
</evidence>
<feature type="compositionally biased region" description="Pro residues" evidence="1">
    <location>
        <begin position="1"/>
        <end position="22"/>
    </location>
</feature>
<dbReference type="Gene3D" id="2.130.10.10">
    <property type="entry name" value="YVTN repeat-like/Quinoprotein amine dehydrogenase"/>
    <property type="match status" value="1"/>
</dbReference>
<feature type="region of interest" description="Disordered" evidence="1">
    <location>
        <begin position="1"/>
        <end position="24"/>
    </location>
</feature>
<organism evidence="4 5">
    <name type="scientific">Tenggerimyces flavus</name>
    <dbReference type="NCBI Taxonomy" id="1708749"/>
    <lineage>
        <taxon>Bacteria</taxon>
        <taxon>Bacillati</taxon>
        <taxon>Actinomycetota</taxon>
        <taxon>Actinomycetes</taxon>
        <taxon>Propionibacteriales</taxon>
        <taxon>Nocardioidaceae</taxon>
        <taxon>Tenggerimyces</taxon>
    </lineage>
</organism>
<name>A0ABV7Y6W5_9ACTN</name>
<dbReference type="SUPFAM" id="SSF50998">
    <property type="entry name" value="Quinoprotein alcohol dehydrogenase-like"/>
    <property type="match status" value="1"/>
</dbReference>
<gene>
    <name evidence="4" type="ORF">ACFOUW_06695</name>
</gene>
<reference evidence="5" key="1">
    <citation type="journal article" date="2019" name="Int. J. Syst. Evol. Microbiol.">
        <title>The Global Catalogue of Microorganisms (GCM) 10K type strain sequencing project: providing services to taxonomists for standard genome sequencing and annotation.</title>
        <authorList>
            <consortium name="The Broad Institute Genomics Platform"/>
            <consortium name="The Broad Institute Genome Sequencing Center for Infectious Disease"/>
            <person name="Wu L."/>
            <person name="Ma J."/>
        </authorList>
    </citation>
    <scope>NUCLEOTIDE SEQUENCE [LARGE SCALE GENOMIC DNA]</scope>
    <source>
        <strain evidence="5">CGMCC 4.7241</strain>
    </source>
</reference>
<feature type="transmembrane region" description="Helical" evidence="2">
    <location>
        <begin position="70"/>
        <end position="93"/>
    </location>
</feature>
<evidence type="ECO:0000256" key="2">
    <source>
        <dbReference type="SAM" id="Phobius"/>
    </source>
</evidence>
<comment type="caution">
    <text evidence="4">The sequence shown here is derived from an EMBL/GenBank/DDBJ whole genome shotgun (WGS) entry which is preliminary data.</text>
</comment>
<protein>
    <submittedName>
        <fullName evidence="4">PQQ-binding-like beta-propeller repeat protein</fullName>
    </submittedName>
</protein>
<dbReference type="PANTHER" id="PTHR34512:SF30">
    <property type="entry name" value="OUTER MEMBRANE PROTEIN ASSEMBLY FACTOR BAMB"/>
    <property type="match status" value="1"/>
</dbReference>
<dbReference type="InterPro" id="IPR015943">
    <property type="entry name" value="WD40/YVTN_repeat-like_dom_sf"/>
</dbReference>
<dbReference type="Pfam" id="PF13360">
    <property type="entry name" value="PQQ_2"/>
    <property type="match status" value="1"/>
</dbReference>
<keyword evidence="2" id="KW-0472">Membrane</keyword>
<dbReference type="InterPro" id="IPR011047">
    <property type="entry name" value="Quinoprotein_ADH-like_sf"/>
</dbReference>
<proteinExistence type="predicted"/>
<keyword evidence="2" id="KW-1133">Transmembrane helix</keyword>
<feature type="transmembrane region" description="Helical" evidence="2">
    <location>
        <begin position="32"/>
        <end position="50"/>
    </location>
</feature>